<comment type="caution">
    <text evidence="13">The sequence shown here is derived from an EMBL/GenBank/DDBJ whole genome shotgun (WGS) entry which is preliminary data.</text>
</comment>
<evidence type="ECO:0000259" key="12">
    <source>
        <dbReference type="Pfam" id="PF07715"/>
    </source>
</evidence>
<feature type="signal peptide" evidence="10">
    <location>
        <begin position="1"/>
        <end position="20"/>
    </location>
</feature>
<keyword evidence="4 8" id="KW-0812">Transmembrane</keyword>
<keyword evidence="6 8" id="KW-0472">Membrane</keyword>
<dbReference type="Gene3D" id="2.170.130.10">
    <property type="entry name" value="TonB-dependent receptor, plug domain"/>
    <property type="match status" value="1"/>
</dbReference>
<name>A0ABY2CKV4_METMH</name>
<dbReference type="InterPro" id="IPR036942">
    <property type="entry name" value="Beta-barrel_TonB_sf"/>
</dbReference>
<evidence type="ECO:0000256" key="2">
    <source>
        <dbReference type="ARBA" id="ARBA00022448"/>
    </source>
</evidence>
<keyword evidence="14" id="KW-1185">Reference proteome</keyword>
<keyword evidence="10" id="KW-0732">Signal</keyword>
<dbReference type="PROSITE" id="PS52016">
    <property type="entry name" value="TONB_DEPENDENT_REC_3"/>
    <property type="match status" value="1"/>
</dbReference>
<evidence type="ECO:0000256" key="4">
    <source>
        <dbReference type="ARBA" id="ARBA00022692"/>
    </source>
</evidence>
<sequence>MKYVSYLTVLLACISSLSWAESVLSDDMQKDATDIDMADLLNAHVISNAKKTRVTSASKKAETVANAPTAVFVISNDDIKRSGVTSVPEALRMAPGVEVARVNSNKWAVSLRGFNGVFANKLLVLIDGRSVYNPSFSGVYWDTQDVMLEDVDRIEVIRGPAATLWGANAVNGVINIISKEASKTQGGLLTAGGGSQENGFGALRYGKQLNQDTYGRVYINGFNRDNFKQADSGNSADDGWAKQQGGFRVDTRFSNQDDLTVQGDIYRTTIEQALTIPTLNPPFQENIQNNSNTSSGWNINSRFTHTFSTTAEYSLQFYYDHSRREDYLVPRQLLDTLNLDFQNSFRVNPEHTAIWGLGYRANLDVFESTPLIDITPNSRNTQLFTAFLQDEATLIDEELWLTIGSKFEHNDYSGFEGQPTAKLMWAPSLKQRFWASFSRAVRTPSRIEQNIHALQGVSLSPPIPLLGGQSLPVAIINNGTPNFRAEVELSYELGYRFTLSNQFSFDIAGFYNDYDNMRSYSVGNSYLSATPSLHLVQPVNFVNLGKASTYGFEAATVWQMTDRWRWDTNYSFLNTSVNNDLLSSTAISPQHSLSLRAVIDPVDDVTIDFWLRYTSSSSTLDLNNISPGARIQQLNPHVTFDTRLAWKLFPSLEISLVGQNLLDDRRLEFRDESGFVQPSAISRGVYGKLALEF</sequence>
<comment type="similarity">
    <text evidence="8 9">Belongs to the TonB-dependent receptor family.</text>
</comment>
<evidence type="ECO:0000256" key="9">
    <source>
        <dbReference type="RuleBase" id="RU003357"/>
    </source>
</evidence>
<keyword evidence="5 9" id="KW-0798">TonB box</keyword>
<keyword evidence="13" id="KW-0675">Receptor</keyword>
<evidence type="ECO:0000313" key="13">
    <source>
        <dbReference type="EMBL" id="TCV82787.1"/>
    </source>
</evidence>
<evidence type="ECO:0000256" key="1">
    <source>
        <dbReference type="ARBA" id="ARBA00004571"/>
    </source>
</evidence>
<protein>
    <submittedName>
        <fullName evidence="13">Iron complex outermembrane receptor protein</fullName>
    </submittedName>
</protein>
<dbReference type="PANTHER" id="PTHR30069:SF37">
    <property type="entry name" value="FERRIC VIBRIOBACTIN RECEPTOR VIUA"/>
    <property type="match status" value="1"/>
</dbReference>
<dbReference type="Pfam" id="PF07715">
    <property type="entry name" value="Plug"/>
    <property type="match status" value="1"/>
</dbReference>
<evidence type="ECO:0000256" key="6">
    <source>
        <dbReference type="ARBA" id="ARBA00023136"/>
    </source>
</evidence>
<evidence type="ECO:0000259" key="11">
    <source>
        <dbReference type="Pfam" id="PF00593"/>
    </source>
</evidence>
<feature type="domain" description="TonB-dependent receptor plug" evidence="12">
    <location>
        <begin position="65"/>
        <end position="173"/>
    </location>
</feature>
<keyword evidence="3 8" id="KW-1134">Transmembrane beta strand</keyword>
<dbReference type="Pfam" id="PF00593">
    <property type="entry name" value="TonB_dep_Rec_b-barrel"/>
    <property type="match status" value="1"/>
</dbReference>
<dbReference type="InterPro" id="IPR012910">
    <property type="entry name" value="Plug_dom"/>
</dbReference>
<dbReference type="InterPro" id="IPR039426">
    <property type="entry name" value="TonB-dep_rcpt-like"/>
</dbReference>
<comment type="subcellular location">
    <subcellularLocation>
        <location evidence="1 8">Cell outer membrane</location>
        <topology evidence="1 8">Multi-pass membrane protein</topology>
    </subcellularLocation>
</comment>
<evidence type="ECO:0000256" key="8">
    <source>
        <dbReference type="PROSITE-ProRule" id="PRU01360"/>
    </source>
</evidence>
<dbReference type="InterPro" id="IPR000531">
    <property type="entry name" value="Beta-barrel_TonB"/>
</dbReference>
<dbReference type="Gene3D" id="2.40.170.20">
    <property type="entry name" value="TonB-dependent receptor, beta-barrel domain"/>
    <property type="match status" value="1"/>
</dbReference>
<organism evidence="13 14">
    <name type="scientific">Methylomonas methanica</name>
    <dbReference type="NCBI Taxonomy" id="421"/>
    <lineage>
        <taxon>Bacteria</taxon>
        <taxon>Pseudomonadati</taxon>
        <taxon>Pseudomonadota</taxon>
        <taxon>Gammaproteobacteria</taxon>
        <taxon>Methylococcales</taxon>
        <taxon>Methylococcaceae</taxon>
        <taxon>Methylomonas</taxon>
    </lineage>
</organism>
<dbReference type="CDD" id="cd01347">
    <property type="entry name" value="ligand_gated_channel"/>
    <property type="match status" value="1"/>
</dbReference>
<keyword evidence="7 8" id="KW-0998">Cell outer membrane</keyword>
<accession>A0ABY2CKV4</accession>
<evidence type="ECO:0000256" key="10">
    <source>
        <dbReference type="SAM" id="SignalP"/>
    </source>
</evidence>
<evidence type="ECO:0000256" key="3">
    <source>
        <dbReference type="ARBA" id="ARBA00022452"/>
    </source>
</evidence>
<reference evidence="13 14" key="1">
    <citation type="submission" date="2019-03" db="EMBL/GenBank/DDBJ databases">
        <title>Systems level insights into methane cycling in arid and semi-arid ecosystems.</title>
        <authorList>
            <person name="Kalyuzhnaya M."/>
        </authorList>
    </citation>
    <scope>NUCLEOTIDE SEQUENCE [LARGE SCALE GENOMIC DNA]</scope>
    <source>
        <strain evidence="13 14">S-1</strain>
    </source>
</reference>
<keyword evidence="2 8" id="KW-0813">Transport</keyword>
<dbReference type="InterPro" id="IPR037066">
    <property type="entry name" value="Plug_dom_sf"/>
</dbReference>
<dbReference type="Proteomes" id="UP000295649">
    <property type="component" value="Unassembled WGS sequence"/>
</dbReference>
<feature type="domain" description="TonB-dependent receptor-like beta-barrel" evidence="11">
    <location>
        <begin position="232"/>
        <end position="661"/>
    </location>
</feature>
<dbReference type="PANTHER" id="PTHR30069">
    <property type="entry name" value="TONB-DEPENDENT OUTER MEMBRANE RECEPTOR"/>
    <property type="match status" value="1"/>
</dbReference>
<evidence type="ECO:0000256" key="7">
    <source>
        <dbReference type="ARBA" id="ARBA00023237"/>
    </source>
</evidence>
<evidence type="ECO:0000313" key="14">
    <source>
        <dbReference type="Proteomes" id="UP000295649"/>
    </source>
</evidence>
<gene>
    <name evidence="13" type="ORF">EDE11_11142</name>
</gene>
<proteinExistence type="inferred from homology"/>
<dbReference type="EMBL" id="SMCN01000011">
    <property type="protein sequence ID" value="TCV82787.1"/>
    <property type="molecule type" value="Genomic_DNA"/>
</dbReference>
<dbReference type="SUPFAM" id="SSF56935">
    <property type="entry name" value="Porins"/>
    <property type="match status" value="1"/>
</dbReference>
<feature type="chain" id="PRO_5046720980" evidence="10">
    <location>
        <begin position="21"/>
        <end position="693"/>
    </location>
</feature>
<evidence type="ECO:0000256" key="5">
    <source>
        <dbReference type="ARBA" id="ARBA00023077"/>
    </source>
</evidence>